<dbReference type="SUPFAM" id="SSF50249">
    <property type="entry name" value="Nucleic acid-binding proteins"/>
    <property type="match status" value="1"/>
</dbReference>
<proteinExistence type="inferred from homology"/>
<evidence type="ECO:0000259" key="4">
    <source>
        <dbReference type="Pfam" id="PF24903"/>
    </source>
</evidence>
<sequence length="354" mass="39833">MLDLTMSLNLNLNLNTVEVINPKVLERRPDDKSEIFVPSVTSTCSLTVNEGNALVQIHDAPTRAKYEPLLMLPIKKLTGLRTLKSISENLEALRDQYVDVLVVVTFVRFRFRNRRQVSVKLADFVVRKTMITENPDIPQCAAIRNTVQCYDNDIVSENFATPNPDTITSVMTIKEISEKLNKKPKQGERIQFATILKAYVMDMNVESLSPAILSTRCALCKKVIADNQDSCMNLECPSGNGTRVPLNVMSLNLKVNLKDSTGYLIGCRLFGDVAERVLGCTANEFQAMILPQRTELKWKLALEKCDIRLHVLGPTATIPNAIYNILSICRIQEDEDTEDTEDTELINNFVSNDY</sequence>
<dbReference type="GO" id="GO:0003697">
    <property type="term" value="F:single-stranded DNA binding"/>
    <property type="evidence" value="ECO:0007669"/>
    <property type="project" value="TreeGrafter"/>
</dbReference>
<dbReference type="InterPro" id="IPR056880">
    <property type="entry name" value="OB_MEIOB_N"/>
</dbReference>
<accession>A0A833W6T6</accession>
<comment type="caution">
    <text evidence="5">The sequence shown here is derived from an EMBL/GenBank/DDBJ whole genome shotgun (WGS) entry which is preliminary data.</text>
</comment>
<dbReference type="PANTHER" id="PTHR21166:SF2">
    <property type="entry name" value="CELL DIVISION CONTROL PROTEIN 24 OB DOMAIN-CONTAINING PROTEIN-RELATED"/>
    <property type="match status" value="1"/>
</dbReference>
<feature type="domain" description="MEIOB-like N-terminal" evidence="4">
    <location>
        <begin position="16"/>
        <end position="75"/>
    </location>
</feature>
<dbReference type="InterPro" id="IPR012340">
    <property type="entry name" value="NA-bd_OB-fold"/>
</dbReference>
<dbReference type="Pfam" id="PF24903">
    <property type="entry name" value="OB_MEIOB_N"/>
    <property type="match status" value="1"/>
</dbReference>
<reference evidence="5" key="1">
    <citation type="submission" date="2019-11" db="EMBL/GenBank/DDBJ databases">
        <title>The nuclear and mitochondrial genomes of Frieseomelitta varia - a highly eusocial stingless bee (Meliponini) with a permanently sterile worker caste.</title>
        <authorList>
            <person name="Freitas F.C.P."/>
            <person name="Lourenco A.P."/>
            <person name="Nunes F.M.F."/>
            <person name="Paschoal A.R."/>
            <person name="Abreu F.C.P."/>
            <person name="Barbin F.O."/>
            <person name="Bataglia L."/>
            <person name="Cardoso-Junior C.A.M."/>
            <person name="Cervoni M.S."/>
            <person name="Silva S.R."/>
            <person name="Dalarmi F."/>
            <person name="Del Lama M.A."/>
            <person name="Depintor T.S."/>
            <person name="Ferreira K.M."/>
            <person name="Goria P.S."/>
            <person name="Jaskot M.C."/>
            <person name="Lago D.C."/>
            <person name="Luna-Lucena D."/>
            <person name="Moda L.M."/>
            <person name="Nascimento L."/>
            <person name="Pedrino M."/>
            <person name="Rabico F.O."/>
            <person name="Sanches F.C."/>
            <person name="Santos D.E."/>
            <person name="Santos C.G."/>
            <person name="Vieira J."/>
            <person name="Lopes T.F."/>
            <person name="Barchuk A.R."/>
            <person name="Hartfelder K."/>
            <person name="Simoes Z.L.P."/>
            <person name="Bitondi M.M.G."/>
            <person name="Pinheiro D.G."/>
        </authorList>
    </citation>
    <scope>NUCLEOTIDE SEQUENCE</scope>
    <source>
        <strain evidence="5">USP_RPSP 00005682</strain>
        <tissue evidence="5">Whole individual</tissue>
    </source>
</reference>
<evidence type="ECO:0000313" key="5">
    <source>
        <dbReference type="EMBL" id="KAF3422653.1"/>
    </source>
</evidence>
<dbReference type="AlphaFoldDB" id="A0A833W6T6"/>
<dbReference type="EMBL" id="WNWW01000666">
    <property type="protein sequence ID" value="KAF3422653.1"/>
    <property type="molecule type" value="Genomic_DNA"/>
</dbReference>
<evidence type="ECO:0000313" key="6">
    <source>
        <dbReference type="Proteomes" id="UP000655588"/>
    </source>
</evidence>
<keyword evidence="2" id="KW-0469">Meiosis</keyword>
<keyword evidence="1" id="KW-0238">DNA-binding</keyword>
<dbReference type="Gene3D" id="2.40.50.140">
    <property type="entry name" value="Nucleic acid-binding proteins"/>
    <property type="match status" value="1"/>
</dbReference>
<dbReference type="GO" id="GO:0008310">
    <property type="term" value="F:single-stranded DNA 3'-5' DNA exonuclease activity"/>
    <property type="evidence" value="ECO:0007669"/>
    <property type="project" value="TreeGrafter"/>
</dbReference>
<organism evidence="5 6">
    <name type="scientific">Frieseomelitta varia</name>
    <dbReference type="NCBI Taxonomy" id="561572"/>
    <lineage>
        <taxon>Eukaryota</taxon>
        <taxon>Metazoa</taxon>
        <taxon>Ecdysozoa</taxon>
        <taxon>Arthropoda</taxon>
        <taxon>Hexapoda</taxon>
        <taxon>Insecta</taxon>
        <taxon>Pterygota</taxon>
        <taxon>Neoptera</taxon>
        <taxon>Endopterygota</taxon>
        <taxon>Hymenoptera</taxon>
        <taxon>Apocrita</taxon>
        <taxon>Aculeata</taxon>
        <taxon>Apoidea</taxon>
        <taxon>Anthophila</taxon>
        <taxon>Apidae</taxon>
        <taxon>Frieseomelitta</taxon>
    </lineage>
</organism>
<comment type="similarity">
    <text evidence="3">Belongs to the MEIOB family.</text>
</comment>
<protein>
    <recommendedName>
        <fullName evidence="4">MEIOB-like N-terminal domain-containing protein</fullName>
    </recommendedName>
</protein>
<gene>
    <name evidence="5" type="ORF">E2986_10080</name>
</gene>
<keyword evidence="6" id="KW-1185">Reference proteome</keyword>
<evidence type="ECO:0000256" key="2">
    <source>
        <dbReference type="ARBA" id="ARBA00023254"/>
    </source>
</evidence>
<evidence type="ECO:0000256" key="3">
    <source>
        <dbReference type="ARBA" id="ARBA00038329"/>
    </source>
</evidence>
<dbReference type="InterPro" id="IPR052469">
    <property type="entry name" value="MEIOB"/>
</dbReference>
<dbReference type="Proteomes" id="UP000655588">
    <property type="component" value="Unassembled WGS sequence"/>
</dbReference>
<evidence type="ECO:0000256" key="1">
    <source>
        <dbReference type="ARBA" id="ARBA00023125"/>
    </source>
</evidence>
<dbReference type="PANTHER" id="PTHR21166">
    <property type="entry name" value="CELL DIVISION CONTROL PROTEIN 24 OB DOMAIN-CONTAINING PROTEIN-RELATED"/>
    <property type="match status" value="1"/>
</dbReference>
<name>A0A833W6T6_9HYME</name>
<dbReference type="GO" id="GO:0000712">
    <property type="term" value="P:resolution of meiotic recombination intermediates"/>
    <property type="evidence" value="ECO:0007669"/>
    <property type="project" value="TreeGrafter"/>
</dbReference>